<keyword evidence="9 11" id="KW-1208">Phospholipid metabolism</keyword>
<evidence type="ECO:0000256" key="6">
    <source>
        <dbReference type="ARBA" id="ARBA00023145"/>
    </source>
</evidence>
<comment type="pathway">
    <text evidence="1">Lipid metabolism.</text>
</comment>
<keyword evidence="2 11" id="KW-0444">Lipid biosynthesis</keyword>
<evidence type="ECO:0000313" key="13">
    <source>
        <dbReference type="Proteomes" id="UP000191153"/>
    </source>
</evidence>
<dbReference type="PANTHER" id="PTHR10067:SF17">
    <property type="entry name" value="PHOSPHATIDYLSERINE DECARBOXYLASE PROENZYME 2"/>
    <property type="match status" value="1"/>
</dbReference>
<feature type="site" description="Cleavage (non-hydrolytic); by autocatalysis" evidence="11">
    <location>
        <begin position="259"/>
        <end position="260"/>
    </location>
</feature>
<gene>
    <name evidence="11" type="primary">psd</name>
    <name evidence="12" type="ORF">SAMN02745174_00238</name>
</gene>
<dbReference type="HAMAP" id="MF_00663">
    <property type="entry name" value="PS_decarb_PSD_B_type2"/>
    <property type="match status" value="1"/>
</dbReference>
<comment type="catalytic activity">
    <reaction evidence="11">
        <text>a 1,2-diacyl-sn-glycero-3-phospho-L-serine + H(+) = a 1,2-diacyl-sn-glycero-3-phosphoethanolamine + CO2</text>
        <dbReference type="Rhea" id="RHEA:20828"/>
        <dbReference type="ChEBI" id="CHEBI:15378"/>
        <dbReference type="ChEBI" id="CHEBI:16526"/>
        <dbReference type="ChEBI" id="CHEBI:57262"/>
        <dbReference type="ChEBI" id="CHEBI:64612"/>
        <dbReference type="EC" id="4.1.1.65"/>
    </reaction>
</comment>
<protein>
    <recommendedName>
        <fullName evidence="11">Phosphatidylserine decarboxylase proenzyme</fullName>
        <ecNumber evidence="11">4.1.1.65</ecNumber>
    </recommendedName>
    <component>
        <recommendedName>
            <fullName evidence="11">Phosphatidylserine decarboxylase alpha chain</fullName>
        </recommendedName>
    </component>
    <component>
        <recommendedName>
            <fullName evidence="11">Phosphatidylserine decarboxylase beta chain</fullName>
        </recommendedName>
    </component>
</protein>
<dbReference type="AlphaFoldDB" id="A0A1T4K148"/>
<dbReference type="GO" id="GO:0004609">
    <property type="term" value="F:phosphatidylserine decarboxylase activity"/>
    <property type="evidence" value="ECO:0007669"/>
    <property type="project" value="UniProtKB-UniRule"/>
</dbReference>
<keyword evidence="7 11" id="KW-0594">Phospholipid biosynthesis</keyword>
<dbReference type="InterPro" id="IPR033177">
    <property type="entry name" value="PSD-B"/>
</dbReference>
<evidence type="ECO:0000256" key="1">
    <source>
        <dbReference type="ARBA" id="ARBA00005189"/>
    </source>
</evidence>
<keyword evidence="13" id="KW-1185">Reference proteome</keyword>
<dbReference type="InterPro" id="IPR033179">
    <property type="entry name" value="PSD_type2_pro"/>
</dbReference>
<comment type="PTM">
    <text evidence="11">Is synthesized initially as an inactive proenzyme. Formation of the active enzyme involves a self-maturation process in which the active site pyruvoyl group is generated from an internal serine residue via an autocatalytic post-translational modification. Two non-identical subunits are generated from the proenzyme in this reaction, and the pyruvate is formed at the N-terminus of the alpha chain, which is derived from the carboxyl end of the proenzyme. The autoendoproteolytic cleavage occurs by a canonical serine protease mechanism, in which the side chain hydroxyl group of the serine supplies its oxygen atom to form the C-terminus of the beta chain, while the remainder of the serine residue undergoes an oxidative deamination to produce ammonia and the pyruvoyl prosthetic group on the alpha chain. During this reaction, the Ser that is part of the protease active site of the proenzyme becomes the pyruvoyl prosthetic group, which constitutes an essential element of the active site of the mature decarboxylase.</text>
</comment>
<feature type="chain" id="PRO_5023302278" description="Phosphatidylserine decarboxylase alpha chain" evidence="11">
    <location>
        <begin position="260"/>
        <end position="299"/>
    </location>
</feature>
<evidence type="ECO:0000256" key="5">
    <source>
        <dbReference type="ARBA" id="ARBA00023136"/>
    </source>
</evidence>
<evidence type="ECO:0000256" key="9">
    <source>
        <dbReference type="ARBA" id="ARBA00023264"/>
    </source>
</evidence>
<feature type="active site" description="Charge relay system; for autoendoproteolytic cleavage activity" evidence="11">
    <location>
        <position position="260"/>
    </location>
</feature>
<dbReference type="PANTHER" id="PTHR10067">
    <property type="entry name" value="PHOSPHATIDYLSERINE DECARBOXYLASE"/>
    <property type="match status" value="1"/>
</dbReference>
<comment type="similarity">
    <text evidence="11">Belongs to the phosphatidylserine decarboxylase family. PSD-B subfamily. Prokaryotic type II sub-subfamily.</text>
</comment>
<evidence type="ECO:0000256" key="7">
    <source>
        <dbReference type="ARBA" id="ARBA00023209"/>
    </source>
</evidence>
<evidence type="ECO:0000256" key="3">
    <source>
        <dbReference type="ARBA" id="ARBA00022793"/>
    </source>
</evidence>
<sequence>MKFNKIKYLDRKTGEILVEDVPGEGFLKFLYYNPFGQLPLNAIVRKKFLSEIYGKKMNSTKSIEKIKPFVENYKINMKESLKSIEEFKSFNDFFIRKLKDNARPIDSSEDSLVSPADGKILAFENLNILQNFFVKGDEFTLKEYLKDETLAEKYKDGTFLIIRLAPVDYHRFHFPASGTISSSKEIDGYYYSVSPYAIRRNFRIFCENKREYSILSTEKFGDILLSEIGATMVGTILQTYTPNTFVKKGEEKGYFLFGGSSCILLFEKNKIKIDSDILENSKNGIETKIFMGEKIGEAI</sequence>
<dbReference type="OrthoDB" id="9802030at2"/>
<dbReference type="InterPro" id="IPR003817">
    <property type="entry name" value="PS_Dcarbxylase"/>
</dbReference>
<proteinExistence type="inferred from homology"/>
<reference evidence="12 13" key="1">
    <citation type="submission" date="2017-02" db="EMBL/GenBank/DDBJ databases">
        <authorList>
            <person name="Peterson S.W."/>
        </authorList>
    </citation>
    <scope>NUCLEOTIDE SEQUENCE [LARGE SCALE GENOMIC DNA]</scope>
    <source>
        <strain evidence="12 13">ATCC 700028</strain>
    </source>
</reference>
<dbReference type="GO" id="GO:0006646">
    <property type="term" value="P:phosphatidylethanolamine biosynthetic process"/>
    <property type="evidence" value="ECO:0007669"/>
    <property type="project" value="UniProtKB-UniRule"/>
</dbReference>
<dbReference type="Proteomes" id="UP000191153">
    <property type="component" value="Unassembled WGS sequence"/>
</dbReference>
<keyword evidence="4 11" id="KW-0443">Lipid metabolism</keyword>
<feature type="chain" id="PRO_5023302277" description="Phosphatidylserine decarboxylase beta chain" evidence="11">
    <location>
        <begin position="1"/>
        <end position="259"/>
    </location>
</feature>
<evidence type="ECO:0000256" key="2">
    <source>
        <dbReference type="ARBA" id="ARBA00022516"/>
    </source>
</evidence>
<keyword evidence="5 11" id="KW-0472">Membrane</keyword>
<accession>A0A1T4K148</accession>
<feature type="modified residue" description="Pyruvic acid (Ser); by autocatalysis" evidence="11">
    <location>
        <position position="260"/>
    </location>
</feature>
<dbReference type="NCBIfam" id="NF001941">
    <property type="entry name" value="PRK00723.1"/>
    <property type="match status" value="1"/>
</dbReference>
<evidence type="ECO:0000256" key="8">
    <source>
        <dbReference type="ARBA" id="ARBA00023239"/>
    </source>
</evidence>
<comment type="pathway">
    <text evidence="11">Phospholipid metabolism; phosphatidylethanolamine biosynthesis; phosphatidylethanolamine from CDP-diacylglycerol: step 2/2.</text>
</comment>
<dbReference type="GO" id="GO:0005886">
    <property type="term" value="C:plasma membrane"/>
    <property type="evidence" value="ECO:0007669"/>
    <property type="project" value="UniProtKB-SubCell"/>
</dbReference>
<dbReference type="NCBIfam" id="TIGR00163">
    <property type="entry name" value="PS_decarb"/>
    <property type="match status" value="1"/>
</dbReference>
<comment type="cofactor">
    <cofactor evidence="11">
        <name>pyruvate</name>
        <dbReference type="ChEBI" id="CHEBI:15361"/>
    </cofactor>
    <text evidence="11">Binds 1 pyruvoyl group covalently per subunit.</text>
</comment>
<comment type="function">
    <text evidence="11">Catalyzes the formation of phosphatidylethanolamine (PtdEtn) from phosphatidylserine (PtdSer).</text>
</comment>
<dbReference type="EMBL" id="FUWX01000004">
    <property type="protein sequence ID" value="SJZ36113.1"/>
    <property type="molecule type" value="Genomic_DNA"/>
</dbReference>
<feature type="active site" description="Charge relay system; for autoendoproteolytic cleavage activity" evidence="11">
    <location>
        <position position="173"/>
    </location>
</feature>
<comment type="subunit">
    <text evidence="11">Heterodimer of a large membrane-associated beta subunit and a small pyruvoyl-containing alpha subunit.</text>
</comment>
<keyword evidence="3 11" id="KW-0210">Decarboxylase</keyword>
<keyword evidence="10 11" id="KW-0670">Pyruvate</keyword>
<keyword evidence="6 11" id="KW-0865">Zymogen</keyword>
<dbReference type="EC" id="4.1.1.65" evidence="11"/>
<dbReference type="STRING" id="180163.SAMN02745174_00238"/>
<keyword evidence="11" id="KW-1003">Cell membrane</keyword>
<evidence type="ECO:0000256" key="10">
    <source>
        <dbReference type="ARBA" id="ARBA00023317"/>
    </source>
</evidence>
<name>A0A1T4K148_9FUSO</name>
<keyword evidence="8 11" id="KW-0456">Lyase</keyword>
<dbReference type="RefSeq" id="WP_078692784.1">
    <property type="nucleotide sequence ID" value="NZ_FUWX01000004.1"/>
</dbReference>
<comment type="subcellular location">
    <subcellularLocation>
        <location evidence="11">Cell membrane</location>
        <topology evidence="11">Peripheral membrane protein</topology>
    </subcellularLocation>
</comment>
<dbReference type="Pfam" id="PF02666">
    <property type="entry name" value="PS_Dcarbxylase"/>
    <property type="match status" value="1"/>
</dbReference>
<feature type="active site" description="Charge relay system; for autoendoproteolytic cleavage activity" evidence="11">
    <location>
        <position position="117"/>
    </location>
</feature>
<organism evidence="12 13">
    <name type="scientific">Cetobacterium ceti</name>
    <dbReference type="NCBI Taxonomy" id="180163"/>
    <lineage>
        <taxon>Bacteria</taxon>
        <taxon>Fusobacteriati</taxon>
        <taxon>Fusobacteriota</taxon>
        <taxon>Fusobacteriia</taxon>
        <taxon>Fusobacteriales</taxon>
        <taxon>Fusobacteriaceae</taxon>
        <taxon>Cetobacterium</taxon>
    </lineage>
</organism>
<dbReference type="UniPathway" id="UPA00558">
    <property type="reaction ID" value="UER00616"/>
</dbReference>
<feature type="active site" description="Schiff-base intermediate with substrate; via pyruvic acid; for decarboxylase activity" evidence="11">
    <location>
        <position position="260"/>
    </location>
</feature>
<evidence type="ECO:0000256" key="11">
    <source>
        <dbReference type="HAMAP-Rule" id="MF_00663"/>
    </source>
</evidence>
<evidence type="ECO:0000256" key="4">
    <source>
        <dbReference type="ARBA" id="ARBA00023098"/>
    </source>
</evidence>
<evidence type="ECO:0000313" key="12">
    <source>
        <dbReference type="EMBL" id="SJZ36113.1"/>
    </source>
</evidence>